<dbReference type="InterPro" id="IPR016162">
    <property type="entry name" value="Ald_DH_N"/>
</dbReference>
<evidence type="ECO:0000259" key="3">
    <source>
        <dbReference type="Pfam" id="PF00171"/>
    </source>
</evidence>
<reference evidence="4 5" key="1">
    <citation type="submission" date="2019-04" db="EMBL/GenBank/DDBJ databases">
        <title>Taxonomy of novel Haliea sp. from mangrove soil of West Coast of India.</title>
        <authorList>
            <person name="Verma A."/>
            <person name="Kumar P."/>
            <person name="Krishnamurthi S."/>
        </authorList>
    </citation>
    <scope>NUCLEOTIDE SEQUENCE [LARGE SCALE GENOMIC DNA]</scope>
    <source>
        <strain evidence="4 5">SAOS-164</strain>
    </source>
</reference>
<dbReference type="PANTHER" id="PTHR43353">
    <property type="entry name" value="SUCCINATE-SEMIALDEHYDE DEHYDROGENASE, MITOCHONDRIAL"/>
    <property type="match status" value="1"/>
</dbReference>
<dbReference type="RefSeq" id="WP_135446666.1">
    <property type="nucleotide sequence ID" value="NZ_SRLE01000041.1"/>
</dbReference>
<evidence type="ECO:0000313" key="4">
    <source>
        <dbReference type="EMBL" id="TGD70390.1"/>
    </source>
</evidence>
<dbReference type="InterPro" id="IPR016161">
    <property type="entry name" value="Ald_DH/histidinol_DH"/>
</dbReference>
<evidence type="ECO:0000256" key="1">
    <source>
        <dbReference type="ARBA" id="ARBA00009986"/>
    </source>
</evidence>
<gene>
    <name evidence="4" type="ORF">E4634_21110</name>
</gene>
<dbReference type="EMBL" id="SRLE01000041">
    <property type="protein sequence ID" value="TGD70390.1"/>
    <property type="molecule type" value="Genomic_DNA"/>
</dbReference>
<dbReference type="GO" id="GO:0004777">
    <property type="term" value="F:succinate-semialdehyde dehydrogenase (NAD+) activity"/>
    <property type="evidence" value="ECO:0007669"/>
    <property type="project" value="TreeGrafter"/>
</dbReference>
<evidence type="ECO:0000313" key="5">
    <source>
        <dbReference type="Proteomes" id="UP000298050"/>
    </source>
</evidence>
<feature type="non-terminal residue" evidence="4">
    <location>
        <position position="129"/>
    </location>
</feature>
<keyword evidence="2" id="KW-0560">Oxidoreductase</keyword>
<dbReference type="SUPFAM" id="SSF53720">
    <property type="entry name" value="ALDH-like"/>
    <property type="match status" value="1"/>
</dbReference>
<dbReference type="InterPro" id="IPR015590">
    <property type="entry name" value="Aldehyde_DH_dom"/>
</dbReference>
<feature type="domain" description="Aldehyde dehydrogenase" evidence="3">
    <location>
        <begin position="1"/>
        <end position="129"/>
    </location>
</feature>
<organism evidence="4 5">
    <name type="scientific">Mangrovimicrobium sediminis</name>
    <dbReference type="NCBI Taxonomy" id="2562682"/>
    <lineage>
        <taxon>Bacteria</taxon>
        <taxon>Pseudomonadati</taxon>
        <taxon>Pseudomonadota</taxon>
        <taxon>Gammaproteobacteria</taxon>
        <taxon>Cellvibrionales</taxon>
        <taxon>Halieaceae</taxon>
        <taxon>Mangrovimicrobium</taxon>
    </lineage>
</organism>
<dbReference type="AlphaFoldDB" id="A0A4Z0LSW6"/>
<dbReference type="Gene3D" id="3.40.605.10">
    <property type="entry name" value="Aldehyde Dehydrogenase, Chain A, domain 1"/>
    <property type="match status" value="1"/>
</dbReference>
<name>A0A4Z0LSW6_9GAMM</name>
<comment type="caution">
    <text evidence="4">The sequence shown here is derived from an EMBL/GenBank/DDBJ whole genome shotgun (WGS) entry which is preliminary data.</text>
</comment>
<proteinExistence type="inferred from homology"/>
<comment type="similarity">
    <text evidence="1">Belongs to the aldehyde dehydrogenase family.</text>
</comment>
<dbReference type="Proteomes" id="UP000298050">
    <property type="component" value="Unassembled WGS sequence"/>
</dbReference>
<accession>A0A4Z0LSW6</accession>
<dbReference type="PANTHER" id="PTHR43353:SF5">
    <property type="entry name" value="SUCCINATE-SEMIALDEHYDE DEHYDROGENASE, MITOCHONDRIAL"/>
    <property type="match status" value="1"/>
</dbReference>
<evidence type="ECO:0000256" key="2">
    <source>
        <dbReference type="ARBA" id="ARBA00023002"/>
    </source>
</evidence>
<dbReference type="InterPro" id="IPR050740">
    <property type="entry name" value="Aldehyde_DH_Superfamily"/>
</dbReference>
<sequence length="129" mass="13781">MRRIAARIDAATQALAETLTREQGKPLRDAQGEIMFAGYSLNLTAGLDLSPRTVKEDDNVRVVEYRHPLGVVAAITPWNFPIMLLINKIGPALLAGNTLGIKPAPTTPLPTLMPGPLCADLFPAGVVNV</sequence>
<dbReference type="OrthoDB" id="5887723at2"/>
<protein>
    <submittedName>
        <fullName evidence="4">Aldehyde dehydrogenase family protein</fullName>
    </submittedName>
</protein>
<keyword evidence="5" id="KW-1185">Reference proteome</keyword>
<dbReference type="Pfam" id="PF00171">
    <property type="entry name" value="Aldedh"/>
    <property type="match status" value="1"/>
</dbReference>
<dbReference type="GO" id="GO:0009450">
    <property type="term" value="P:gamma-aminobutyric acid catabolic process"/>
    <property type="evidence" value="ECO:0007669"/>
    <property type="project" value="TreeGrafter"/>
</dbReference>